<dbReference type="GO" id="GO:0046983">
    <property type="term" value="F:protein dimerization activity"/>
    <property type="evidence" value="ECO:0007669"/>
    <property type="project" value="InterPro"/>
</dbReference>
<dbReference type="InterPro" id="IPR052195">
    <property type="entry name" value="Bact_Alkyl/Aryl-Sulfatase"/>
</dbReference>
<dbReference type="InterPro" id="IPR001279">
    <property type="entry name" value="Metallo-B-lactamas"/>
</dbReference>
<dbReference type="InterPro" id="IPR038536">
    <property type="entry name" value="Alkyl/aryl-sulf_dimr_sf"/>
</dbReference>
<reference evidence="2 3" key="2">
    <citation type="submission" date="2020-03" db="EMBL/GenBank/DDBJ databases">
        <authorList>
            <person name="Ichikawa N."/>
            <person name="Kimura A."/>
            <person name="Kitahashi Y."/>
            <person name="Uohara A."/>
        </authorList>
    </citation>
    <scope>NUCLEOTIDE SEQUENCE [LARGE SCALE GENOMIC DNA]</scope>
    <source>
        <strain evidence="2 3">NBRC 108639</strain>
    </source>
</reference>
<dbReference type="AlphaFoldDB" id="A0A6V8KGB0"/>
<dbReference type="InterPro" id="IPR036866">
    <property type="entry name" value="RibonucZ/Hydroxyglut_hydro"/>
</dbReference>
<feature type="domain" description="Metallo-beta-lactamase" evidence="1">
    <location>
        <begin position="4"/>
        <end position="202"/>
    </location>
</feature>
<dbReference type="SMART" id="SM00849">
    <property type="entry name" value="Lactamase_B"/>
    <property type="match status" value="1"/>
</dbReference>
<dbReference type="PANTHER" id="PTHR43223">
    <property type="entry name" value="ALKYL/ARYL-SULFATASE"/>
    <property type="match status" value="1"/>
</dbReference>
<dbReference type="Gene3D" id="1.25.40.880">
    <property type="entry name" value="Alkyl sulfatase, dimerisation domain"/>
    <property type="match status" value="1"/>
</dbReference>
<gene>
    <name evidence="2" type="ORF">Phou_057010</name>
</gene>
<protein>
    <recommendedName>
        <fullName evidence="1">Metallo-beta-lactamase domain-containing protein</fullName>
    </recommendedName>
</protein>
<name>A0A6V8KGB0_9ACTN</name>
<organism evidence="2 3">
    <name type="scientific">Phytohabitans houttuyneae</name>
    <dbReference type="NCBI Taxonomy" id="1076126"/>
    <lineage>
        <taxon>Bacteria</taxon>
        <taxon>Bacillati</taxon>
        <taxon>Actinomycetota</taxon>
        <taxon>Actinomycetes</taxon>
        <taxon>Micromonosporales</taxon>
        <taxon>Micromonosporaceae</taxon>
    </lineage>
</organism>
<dbReference type="EMBL" id="BLPF01000002">
    <property type="protein sequence ID" value="GFJ81521.1"/>
    <property type="molecule type" value="Genomic_DNA"/>
</dbReference>
<reference evidence="2 3" key="1">
    <citation type="submission" date="2020-03" db="EMBL/GenBank/DDBJ databases">
        <title>Whole genome shotgun sequence of Phytohabitans houttuyneae NBRC 108639.</title>
        <authorList>
            <person name="Komaki H."/>
            <person name="Tamura T."/>
        </authorList>
    </citation>
    <scope>NUCLEOTIDE SEQUENCE [LARGE SCALE GENOMIC DNA]</scope>
    <source>
        <strain evidence="2 3">NBRC 108639</strain>
    </source>
</reference>
<dbReference type="Gene3D" id="3.60.15.10">
    <property type="entry name" value="Ribonuclease Z/Hydroxyacylglutathione hydrolase-like"/>
    <property type="match status" value="1"/>
</dbReference>
<evidence type="ECO:0000313" key="2">
    <source>
        <dbReference type="EMBL" id="GFJ81521.1"/>
    </source>
</evidence>
<sequence>MAGDGQRLRVPTSEGIVLFDTGDRYSSDKLLAAVRAVSPAPVVSAIYSHGHIDHVFGVGPFDAEAAQRSVVPVSVVAHEAVPRRFDRYRLTAGYNALVNQRQFRAPGLVWPTVFRQPDRTYRDRLQLDIGGLGLQLRHGRGETDDATVAWLPEHRILCCGDFYAWNAPNAGNPQKVQRYVAEWAGMLEWMAGLGAEMLLPGHGVPIVGAERISMTLLGAAEILTVLHDAVLERMNAGATLDEILHADLLPPRVKELLRRPYLRPSYDEPEFIVRNVWRMYGGWYDGDPSSVKPAPRADLATEIADLAGGSRRLAARALALADEGRLPLAGHLAELAALSAPEDSEVHDARSRVFGQLEKGAPSFMARGIYAWAAAESRAKADGSDPWSTMRGGRWVP</sequence>
<evidence type="ECO:0000259" key="1">
    <source>
        <dbReference type="SMART" id="SM00849"/>
    </source>
</evidence>
<dbReference type="InterPro" id="IPR029228">
    <property type="entry name" value="Alkyl_sulf_dimr"/>
</dbReference>
<proteinExistence type="predicted"/>
<comment type="caution">
    <text evidence="2">The sequence shown here is derived from an EMBL/GenBank/DDBJ whole genome shotgun (WGS) entry which is preliminary data.</text>
</comment>
<dbReference type="Proteomes" id="UP000482800">
    <property type="component" value="Unassembled WGS sequence"/>
</dbReference>
<dbReference type="Pfam" id="PF14863">
    <property type="entry name" value="Alkyl_sulf_dimr"/>
    <property type="match status" value="1"/>
</dbReference>
<dbReference type="Pfam" id="PF00753">
    <property type="entry name" value="Lactamase_B"/>
    <property type="match status" value="1"/>
</dbReference>
<dbReference type="SUPFAM" id="SSF56281">
    <property type="entry name" value="Metallo-hydrolase/oxidoreductase"/>
    <property type="match status" value="1"/>
</dbReference>
<accession>A0A6V8KGB0</accession>
<evidence type="ECO:0000313" key="3">
    <source>
        <dbReference type="Proteomes" id="UP000482800"/>
    </source>
</evidence>
<keyword evidence="3" id="KW-1185">Reference proteome</keyword>
<dbReference type="PANTHER" id="PTHR43223:SF2">
    <property type="entry name" value="METALLO-BETA-LACTAMASE DOMAIN-CONTAINING PROTEIN"/>
    <property type="match status" value="1"/>
</dbReference>